<dbReference type="STRING" id="667725.A0A0L0EZH2"/>
<accession>A0A0L0EZH2</accession>
<dbReference type="OrthoDB" id="7759664at2759"/>
<proteinExistence type="predicted"/>
<evidence type="ECO:0000256" key="6">
    <source>
        <dbReference type="ARBA" id="ARBA00022771"/>
    </source>
</evidence>
<name>A0A0L0EZH2_9EUKA</name>
<evidence type="ECO:0000256" key="4">
    <source>
        <dbReference type="ARBA" id="ARBA00022692"/>
    </source>
</evidence>
<keyword evidence="6" id="KW-0863">Zinc-finger</keyword>
<evidence type="ECO:0000256" key="1">
    <source>
        <dbReference type="ARBA" id="ARBA00004370"/>
    </source>
</evidence>
<keyword evidence="13" id="KW-1185">Reference proteome</keyword>
<dbReference type="AlphaFoldDB" id="A0A0L0EZH2"/>
<evidence type="ECO:0000256" key="9">
    <source>
        <dbReference type="ARBA" id="ARBA00023136"/>
    </source>
</evidence>
<dbReference type="RefSeq" id="XP_014143802.1">
    <property type="nucleotide sequence ID" value="XM_014288327.1"/>
</dbReference>
<evidence type="ECO:0000256" key="3">
    <source>
        <dbReference type="ARBA" id="ARBA00022679"/>
    </source>
</evidence>
<evidence type="ECO:0000313" key="12">
    <source>
        <dbReference type="EMBL" id="KNC69900.1"/>
    </source>
</evidence>
<feature type="domain" description="E3 ubiquitin-protein ligase synoviolin-like TPR repeats" evidence="11">
    <location>
        <begin position="1"/>
        <end position="50"/>
    </location>
</feature>
<feature type="non-terminal residue" evidence="12">
    <location>
        <position position="50"/>
    </location>
</feature>
<keyword evidence="9 10" id="KW-0472">Membrane</keyword>
<evidence type="ECO:0000256" key="5">
    <source>
        <dbReference type="ARBA" id="ARBA00022723"/>
    </source>
</evidence>
<reference evidence="12 13" key="1">
    <citation type="submission" date="2011-02" db="EMBL/GenBank/DDBJ databases">
        <title>The Genome Sequence of Sphaeroforma arctica JP610.</title>
        <authorList>
            <consortium name="The Broad Institute Genome Sequencing Platform"/>
            <person name="Russ C."/>
            <person name="Cuomo C."/>
            <person name="Young S.K."/>
            <person name="Zeng Q."/>
            <person name="Gargeya S."/>
            <person name="Alvarado L."/>
            <person name="Berlin A."/>
            <person name="Chapman S.B."/>
            <person name="Chen Z."/>
            <person name="Freedman E."/>
            <person name="Gellesch M."/>
            <person name="Goldberg J."/>
            <person name="Griggs A."/>
            <person name="Gujja S."/>
            <person name="Heilman E."/>
            <person name="Heiman D."/>
            <person name="Howarth C."/>
            <person name="Mehta T."/>
            <person name="Neiman D."/>
            <person name="Pearson M."/>
            <person name="Roberts A."/>
            <person name="Saif S."/>
            <person name="Shea T."/>
            <person name="Shenoy N."/>
            <person name="Sisk P."/>
            <person name="Stolte C."/>
            <person name="Sykes S."/>
            <person name="White J."/>
            <person name="Yandava C."/>
            <person name="Burger G."/>
            <person name="Gray M.W."/>
            <person name="Holland P.W.H."/>
            <person name="King N."/>
            <person name="Lang F.B.F."/>
            <person name="Roger A.J."/>
            <person name="Ruiz-Trillo I."/>
            <person name="Haas B."/>
            <person name="Nusbaum C."/>
            <person name="Birren B."/>
        </authorList>
    </citation>
    <scope>NUCLEOTIDE SEQUENCE [LARGE SCALE GENOMIC DNA]</scope>
    <source>
        <strain evidence="12 13">JP610</strain>
    </source>
</reference>
<sequence length="50" mass="5511">MEQTPVLGLLFHVRLIGLLVCLAAVDLTCIVYAAIELYKGPSMQLLFGFE</sequence>
<dbReference type="InterPro" id="IPR057992">
    <property type="entry name" value="TPR_SYVN1_N"/>
</dbReference>
<evidence type="ECO:0000313" key="13">
    <source>
        <dbReference type="Proteomes" id="UP000054560"/>
    </source>
</evidence>
<comment type="pathway">
    <text evidence="2">Protein modification; protein ubiquitination.</text>
</comment>
<evidence type="ECO:0000256" key="10">
    <source>
        <dbReference type="SAM" id="Phobius"/>
    </source>
</evidence>
<keyword evidence="7" id="KW-0862">Zinc</keyword>
<keyword evidence="8 10" id="KW-1133">Transmembrane helix</keyword>
<dbReference type="EMBL" id="KQ252866">
    <property type="protein sequence ID" value="KNC69900.1"/>
    <property type="molecule type" value="Genomic_DNA"/>
</dbReference>
<evidence type="ECO:0000256" key="7">
    <source>
        <dbReference type="ARBA" id="ARBA00022833"/>
    </source>
</evidence>
<gene>
    <name evidence="12" type="ORF">SARC_17581</name>
</gene>
<comment type="subcellular location">
    <subcellularLocation>
        <location evidence="1">Membrane</location>
    </subcellularLocation>
</comment>
<keyword evidence="3" id="KW-0808">Transferase</keyword>
<evidence type="ECO:0000256" key="8">
    <source>
        <dbReference type="ARBA" id="ARBA00022989"/>
    </source>
</evidence>
<keyword evidence="5" id="KW-0479">Metal-binding</keyword>
<dbReference type="Proteomes" id="UP000054560">
    <property type="component" value="Unassembled WGS sequence"/>
</dbReference>
<protein>
    <recommendedName>
        <fullName evidence="11">E3 ubiquitin-protein ligase synoviolin-like TPR repeats domain-containing protein</fullName>
    </recommendedName>
</protein>
<dbReference type="GeneID" id="25918085"/>
<dbReference type="Pfam" id="PF25563">
    <property type="entry name" value="TPR_SYVN1_N"/>
    <property type="match status" value="1"/>
</dbReference>
<keyword evidence="4 10" id="KW-0812">Transmembrane</keyword>
<evidence type="ECO:0000256" key="2">
    <source>
        <dbReference type="ARBA" id="ARBA00004906"/>
    </source>
</evidence>
<feature type="transmembrane region" description="Helical" evidence="10">
    <location>
        <begin position="15"/>
        <end position="35"/>
    </location>
</feature>
<evidence type="ECO:0000259" key="11">
    <source>
        <dbReference type="Pfam" id="PF25563"/>
    </source>
</evidence>
<organism evidence="12 13">
    <name type="scientific">Sphaeroforma arctica JP610</name>
    <dbReference type="NCBI Taxonomy" id="667725"/>
    <lineage>
        <taxon>Eukaryota</taxon>
        <taxon>Ichthyosporea</taxon>
        <taxon>Ichthyophonida</taxon>
        <taxon>Sphaeroforma</taxon>
    </lineage>
</organism>